<comment type="caution">
    <text evidence="1">The sequence shown here is derived from an EMBL/GenBank/DDBJ whole genome shotgun (WGS) entry which is preliminary data.</text>
</comment>
<dbReference type="EMBL" id="ACEA01000060">
    <property type="protein sequence ID" value="EEG22720.1"/>
    <property type="molecule type" value="Genomic_DNA"/>
</dbReference>
<protein>
    <submittedName>
        <fullName evidence="1">Uncharacterized protein</fullName>
    </submittedName>
</protein>
<evidence type="ECO:0000313" key="2">
    <source>
        <dbReference type="Proteomes" id="UP000005837"/>
    </source>
</evidence>
<reference evidence="1 2" key="1">
    <citation type="submission" date="2009-01" db="EMBL/GenBank/DDBJ databases">
        <authorList>
            <person name="Fulton L."/>
            <person name="Clifton S."/>
            <person name="Chinwalla A.T."/>
            <person name="Mitreva M."/>
            <person name="Sodergren E."/>
            <person name="Weinstock G."/>
            <person name="Clifton S."/>
            <person name="Dooling D.J."/>
            <person name="Fulton B."/>
            <person name="Minx P."/>
            <person name="Pepin K.H."/>
            <person name="Johnson M."/>
            <person name="Bhonagiri V."/>
            <person name="Nash W.E."/>
            <person name="Mardis E.R."/>
            <person name="Wilson R.K."/>
        </authorList>
    </citation>
    <scope>NUCLEOTIDE SEQUENCE [LARGE SCALE GENOMIC DNA]</scope>
    <source>
        <strain evidence="1 2">ATCC 23834</strain>
    </source>
</reference>
<gene>
    <name evidence="1" type="ORF">EIKCOROL_02634</name>
</gene>
<dbReference type="AlphaFoldDB" id="C0DZ16"/>
<dbReference type="Proteomes" id="UP000005837">
    <property type="component" value="Unassembled WGS sequence"/>
</dbReference>
<name>C0DZ16_EIKCO</name>
<evidence type="ECO:0000313" key="1">
    <source>
        <dbReference type="EMBL" id="EEG22720.1"/>
    </source>
</evidence>
<dbReference type="HOGENOM" id="CLU_2081099_0_0_4"/>
<organism evidence="1 2">
    <name type="scientific">Eikenella corrodens ATCC 23834</name>
    <dbReference type="NCBI Taxonomy" id="546274"/>
    <lineage>
        <taxon>Bacteria</taxon>
        <taxon>Pseudomonadati</taxon>
        <taxon>Pseudomonadota</taxon>
        <taxon>Betaproteobacteria</taxon>
        <taxon>Neisseriales</taxon>
        <taxon>Neisseriaceae</taxon>
        <taxon>Eikenella</taxon>
    </lineage>
</organism>
<accession>C0DZ16</accession>
<proteinExistence type="predicted"/>
<sequence>MMVRLPENTIPIFRLSIFLTQGVGMKRLVMILALLPLAAAAQPTARQCRQINRDSIEVMTYLFACTDNDTFALPQAAEQQADKLMQLSKPCSNRDQEAWWRQNGAQVEAERNRYDTGADADTTAVCRQRRVYIQRLLRRYR</sequence>